<organism evidence="1 2">
    <name type="scientific">Alternaria gaisen</name>
    <dbReference type="NCBI Taxonomy" id="167740"/>
    <lineage>
        <taxon>Eukaryota</taxon>
        <taxon>Fungi</taxon>
        <taxon>Dikarya</taxon>
        <taxon>Ascomycota</taxon>
        <taxon>Pezizomycotina</taxon>
        <taxon>Dothideomycetes</taxon>
        <taxon>Pleosporomycetidae</taxon>
        <taxon>Pleosporales</taxon>
        <taxon>Pleosporineae</taxon>
        <taxon>Pleosporaceae</taxon>
        <taxon>Alternaria</taxon>
        <taxon>Alternaria sect. Alternaria</taxon>
    </lineage>
</organism>
<gene>
    <name evidence="1" type="ORF">AG0111_0g9681</name>
</gene>
<proteinExistence type="predicted"/>
<keyword evidence="2" id="KW-1185">Reference proteome</keyword>
<comment type="caution">
    <text evidence="1">The sequence shown here is derived from an EMBL/GenBank/DDBJ whole genome shotgun (WGS) entry which is preliminary data.</text>
</comment>
<accession>A0ACB6FCI5</accession>
<dbReference type="EMBL" id="PDWZ02000010">
    <property type="protein sequence ID" value="KAB2102146.1"/>
    <property type="molecule type" value="Genomic_DNA"/>
</dbReference>
<evidence type="ECO:0000313" key="1">
    <source>
        <dbReference type="EMBL" id="KAB2102146.1"/>
    </source>
</evidence>
<reference evidence="1 2" key="1">
    <citation type="journal article" date="2019" name="bioRxiv">
        <title>Genomics, evolutionary history and diagnostics of the Alternaria alternata species group including apple and Asian pear pathotypes.</title>
        <authorList>
            <person name="Armitage A.D."/>
            <person name="Cockerton H.M."/>
            <person name="Sreenivasaprasad S."/>
            <person name="Woodhall J.W."/>
            <person name="Lane C.R."/>
            <person name="Harrison R.J."/>
            <person name="Clarkson J.P."/>
        </authorList>
    </citation>
    <scope>NUCLEOTIDE SEQUENCE [LARGE SCALE GENOMIC DNA]</scope>
    <source>
        <strain evidence="1 2">FERA 650</strain>
    </source>
</reference>
<protein>
    <submittedName>
        <fullName evidence="1">Uncharacterized protein</fullName>
    </submittedName>
</protein>
<dbReference type="Proteomes" id="UP000293547">
    <property type="component" value="Unassembled WGS sequence"/>
</dbReference>
<name>A0ACB6FCI5_9PLEO</name>
<evidence type="ECO:0000313" key="2">
    <source>
        <dbReference type="Proteomes" id="UP000293547"/>
    </source>
</evidence>
<sequence length="56" mass="6243">MREKEKREEQVSEARWLGPGSQVSAEVVLVLRVPARVSSSLSNDDGRFTKTSDPAR</sequence>